<protein>
    <submittedName>
        <fullName evidence="1">115_t:CDS:1</fullName>
    </submittedName>
</protein>
<proteinExistence type="predicted"/>
<evidence type="ECO:0000313" key="2">
    <source>
        <dbReference type="Proteomes" id="UP000789525"/>
    </source>
</evidence>
<accession>A0ACA9Q6K4</accession>
<name>A0ACA9Q6K4_9GLOM</name>
<evidence type="ECO:0000313" key="1">
    <source>
        <dbReference type="EMBL" id="CAG8739909.1"/>
    </source>
</evidence>
<reference evidence="1" key="1">
    <citation type="submission" date="2021-06" db="EMBL/GenBank/DDBJ databases">
        <authorList>
            <person name="Kallberg Y."/>
            <person name="Tangrot J."/>
            <person name="Rosling A."/>
        </authorList>
    </citation>
    <scope>NUCLEOTIDE SEQUENCE</scope>
    <source>
        <strain evidence="1">CL356</strain>
    </source>
</reference>
<organism evidence="1 2">
    <name type="scientific">Acaulospora colombiana</name>
    <dbReference type="NCBI Taxonomy" id="27376"/>
    <lineage>
        <taxon>Eukaryota</taxon>
        <taxon>Fungi</taxon>
        <taxon>Fungi incertae sedis</taxon>
        <taxon>Mucoromycota</taxon>
        <taxon>Glomeromycotina</taxon>
        <taxon>Glomeromycetes</taxon>
        <taxon>Diversisporales</taxon>
        <taxon>Acaulosporaceae</taxon>
        <taxon>Acaulospora</taxon>
    </lineage>
</organism>
<comment type="caution">
    <text evidence="1">The sequence shown here is derived from an EMBL/GenBank/DDBJ whole genome shotgun (WGS) entry which is preliminary data.</text>
</comment>
<sequence>MEPGDTARLPTPILIFLDHTIAATCLRGIQTVNDKEFVCSEGNFDGGNFYMAKLEIKVEMT</sequence>
<dbReference type="EMBL" id="CAJVPT010047337">
    <property type="protein sequence ID" value="CAG8739909.1"/>
    <property type="molecule type" value="Genomic_DNA"/>
</dbReference>
<dbReference type="Proteomes" id="UP000789525">
    <property type="component" value="Unassembled WGS sequence"/>
</dbReference>
<keyword evidence="2" id="KW-1185">Reference proteome</keyword>
<gene>
    <name evidence="1" type="ORF">ACOLOM_LOCUS12120</name>
</gene>
<feature type="non-terminal residue" evidence="1">
    <location>
        <position position="61"/>
    </location>
</feature>